<dbReference type="GO" id="GO:0000981">
    <property type="term" value="F:DNA-binding transcription factor activity, RNA polymerase II-specific"/>
    <property type="evidence" value="ECO:0007669"/>
    <property type="project" value="InterPro"/>
</dbReference>
<dbReference type="PANTHER" id="PTHR47424">
    <property type="entry name" value="REGULATORY PROTEIN GAL4"/>
    <property type="match status" value="1"/>
</dbReference>
<name>A0A9W9KVB7_9EURO</name>
<keyword evidence="7" id="KW-1133">Transmembrane helix</keyword>
<reference evidence="9" key="1">
    <citation type="submission" date="2022-11" db="EMBL/GenBank/DDBJ databases">
        <authorList>
            <person name="Petersen C."/>
        </authorList>
    </citation>
    <scope>NUCLEOTIDE SEQUENCE</scope>
    <source>
        <strain evidence="9">IBT 22155</strain>
    </source>
</reference>
<dbReference type="GO" id="GO:0006351">
    <property type="term" value="P:DNA-templated transcription"/>
    <property type="evidence" value="ECO:0007669"/>
    <property type="project" value="InterPro"/>
</dbReference>
<keyword evidence="4" id="KW-0804">Transcription</keyword>
<evidence type="ECO:0000256" key="4">
    <source>
        <dbReference type="ARBA" id="ARBA00023163"/>
    </source>
</evidence>
<evidence type="ECO:0000313" key="9">
    <source>
        <dbReference type="EMBL" id="KAJ5120938.1"/>
    </source>
</evidence>
<dbReference type="SMART" id="SM00906">
    <property type="entry name" value="Fungal_trans"/>
    <property type="match status" value="1"/>
</dbReference>
<keyword evidence="1" id="KW-0479">Metal-binding</keyword>
<reference evidence="9" key="2">
    <citation type="journal article" date="2023" name="IMA Fungus">
        <title>Comparative genomic study of the Penicillium genus elucidates a diverse pangenome and 15 lateral gene transfer events.</title>
        <authorList>
            <person name="Petersen C."/>
            <person name="Sorensen T."/>
            <person name="Nielsen M.R."/>
            <person name="Sondergaard T.E."/>
            <person name="Sorensen J.L."/>
            <person name="Fitzpatrick D.A."/>
            <person name="Frisvad J.C."/>
            <person name="Nielsen K.L."/>
        </authorList>
    </citation>
    <scope>NUCLEOTIDE SEQUENCE</scope>
    <source>
        <strain evidence="9">IBT 22155</strain>
    </source>
</reference>
<protein>
    <recommendedName>
        <fullName evidence="8">Zn(2)-C6 fungal-type domain-containing protein</fullName>
    </recommendedName>
</protein>
<dbReference type="InterPro" id="IPR036864">
    <property type="entry name" value="Zn2-C6_fun-type_DNA-bd_sf"/>
</dbReference>
<proteinExistence type="predicted"/>
<organism evidence="9 10">
    <name type="scientific">Penicillium bovifimosum</name>
    <dbReference type="NCBI Taxonomy" id="126998"/>
    <lineage>
        <taxon>Eukaryota</taxon>
        <taxon>Fungi</taxon>
        <taxon>Dikarya</taxon>
        <taxon>Ascomycota</taxon>
        <taxon>Pezizomycotina</taxon>
        <taxon>Eurotiomycetes</taxon>
        <taxon>Eurotiomycetidae</taxon>
        <taxon>Eurotiales</taxon>
        <taxon>Aspergillaceae</taxon>
        <taxon>Penicillium</taxon>
    </lineage>
</organism>
<evidence type="ECO:0000256" key="5">
    <source>
        <dbReference type="ARBA" id="ARBA00023242"/>
    </source>
</evidence>
<keyword evidence="7" id="KW-0472">Membrane</keyword>
<dbReference type="EMBL" id="JAPQKL010000008">
    <property type="protein sequence ID" value="KAJ5120938.1"/>
    <property type="molecule type" value="Genomic_DNA"/>
</dbReference>
<gene>
    <name evidence="9" type="ORF">N7515_010326</name>
</gene>
<dbReference type="SUPFAM" id="SSF57701">
    <property type="entry name" value="Zn2/Cys6 DNA-binding domain"/>
    <property type="match status" value="1"/>
</dbReference>
<dbReference type="GO" id="GO:0000978">
    <property type="term" value="F:RNA polymerase II cis-regulatory region sequence-specific DNA binding"/>
    <property type="evidence" value="ECO:0007669"/>
    <property type="project" value="TreeGrafter"/>
</dbReference>
<accession>A0A9W9KVB7</accession>
<evidence type="ECO:0000256" key="3">
    <source>
        <dbReference type="ARBA" id="ARBA00023125"/>
    </source>
</evidence>
<keyword evidence="5" id="KW-0539">Nucleus</keyword>
<dbReference type="RefSeq" id="XP_056517442.1">
    <property type="nucleotide sequence ID" value="XM_056671069.1"/>
</dbReference>
<feature type="transmembrane region" description="Helical" evidence="7">
    <location>
        <begin position="543"/>
        <end position="562"/>
    </location>
</feature>
<dbReference type="PROSITE" id="PS00463">
    <property type="entry name" value="ZN2_CY6_FUNGAL_1"/>
    <property type="match status" value="1"/>
</dbReference>
<dbReference type="SMART" id="SM00066">
    <property type="entry name" value="GAL4"/>
    <property type="match status" value="1"/>
</dbReference>
<dbReference type="GO" id="GO:0008270">
    <property type="term" value="F:zinc ion binding"/>
    <property type="evidence" value="ECO:0007669"/>
    <property type="project" value="InterPro"/>
</dbReference>
<evidence type="ECO:0000256" key="7">
    <source>
        <dbReference type="SAM" id="Phobius"/>
    </source>
</evidence>
<keyword evidence="3" id="KW-0238">DNA-binding</keyword>
<dbReference type="CDD" id="cd12148">
    <property type="entry name" value="fungal_TF_MHR"/>
    <property type="match status" value="1"/>
</dbReference>
<evidence type="ECO:0000256" key="2">
    <source>
        <dbReference type="ARBA" id="ARBA00023015"/>
    </source>
</evidence>
<comment type="caution">
    <text evidence="9">The sequence shown here is derived from an EMBL/GenBank/DDBJ whole genome shotgun (WGS) entry which is preliminary data.</text>
</comment>
<feature type="region of interest" description="Disordered" evidence="6">
    <location>
        <begin position="74"/>
        <end position="102"/>
    </location>
</feature>
<dbReference type="CDD" id="cd00067">
    <property type="entry name" value="GAL4"/>
    <property type="match status" value="1"/>
</dbReference>
<sequence length="706" mass="78247">MDVGIPPMASNPRLLDFTTMARPKVHPANRLRASTACTACRASKKRCSGYFPCTNCIHKGRGRLCTPFKSLTDASTHSRPLPVSRPAEETPQTWSGQAVGLHSPSRSHCDDIATPNCEFETLQAGSHSPEATHRTHPRMLRNLQGEKVYVGKAASLSFLQLLRDTVMQHIGPSQFSHNVRNEDMLETEAHHDLLNFSEERCTADEKDRFIRHYDAVTRGFLNLGCGDDTLSASTSPTEPESDREKTKAAIIDLTVAIGAQSCPNDPQTVQIEQFYFARGRCRAFANMLEDPSLDLVRVFLLMSFYMLGACRRNTAFMYLGVASRAAVALGLQADSLGPMGREEGNEACERSQVWMSLCVLDLLVSSILGRPSSISPLLPDKRREPRWTGITPPDSGLVASYHLSLILDEIMSRLYTEKAASTEEAESLLRKLNGWSESLPQSLRRSSLGLDDQGVAQSRTIESMHVACSYHYAVILVTRPFLISALSVRLARLHQSLSTNEPTEMPEEDPAHSRLAAACIDSAVYMLQTCMEVHQSGLLLRNMCILIAFIFAAALVLGFSMFSHRDLDPETDEAYRGALTILRVLSLRSAQAAHYLEITTMLEAAIVQQRRRLSAQVRQQRNKYVSRIFSLSDSPVTPPRQTGEDEQASTATPLLTQSIPSYSWLQSDDGTAAVTPPMVDGTLFDWEGMDLPLWDSFPFLIESSTM</sequence>
<keyword evidence="10" id="KW-1185">Reference proteome</keyword>
<dbReference type="AlphaFoldDB" id="A0A9W9KVB7"/>
<dbReference type="GeneID" id="81410240"/>
<dbReference type="InterPro" id="IPR051127">
    <property type="entry name" value="Fungal_SecMet_Regulators"/>
</dbReference>
<dbReference type="Gene3D" id="4.10.240.10">
    <property type="entry name" value="Zn(2)-C6 fungal-type DNA-binding domain"/>
    <property type="match status" value="1"/>
</dbReference>
<dbReference type="Pfam" id="PF04082">
    <property type="entry name" value="Fungal_trans"/>
    <property type="match status" value="1"/>
</dbReference>
<dbReference type="PANTHER" id="PTHR47424:SF9">
    <property type="entry name" value="TAH-2"/>
    <property type="match status" value="1"/>
</dbReference>
<dbReference type="Pfam" id="PF00172">
    <property type="entry name" value="Zn_clus"/>
    <property type="match status" value="1"/>
</dbReference>
<keyword evidence="2" id="KW-0805">Transcription regulation</keyword>
<evidence type="ECO:0000256" key="1">
    <source>
        <dbReference type="ARBA" id="ARBA00022723"/>
    </source>
</evidence>
<dbReference type="PROSITE" id="PS50048">
    <property type="entry name" value="ZN2_CY6_FUNGAL_2"/>
    <property type="match status" value="1"/>
</dbReference>
<feature type="region of interest" description="Disordered" evidence="6">
    <location>
        <begin position="631"/>
        <end position="652"/>
    </location>
</feature>
<evidence type="ECO:0000259" key="8">
    <source>
        <dbReference type="PROSITE" id="PS50048"/>
    </source>
</evidence>
<feature type="domain" description="Zn(2)-C6 fungal-type" evidence="8">
    <location>
        <begin position="36"/>
        <end position="66"/>
    </location>
</feature>
<evidence type="ECO:0000256" key="6">
    <source>
        <dbReference type="SAM" id="MobiDB-lite"/>
    </source>
</evidence>
<dbReference type="OrthoDB" id="4064873at2759"/>
<dbReference type="InterPro" id="IPR007219">
    <property type="entry name" value="XnlR_reg_dom"/>
</dbReference>
<dbReference type="GO" id="GO:0005634">
    <property type="term" value="C:nucleus"/>
    <property type="evidence" value="ECO:0007669"/>
    <property type="project" value="TreeGrafter"/>
</dbReference>
<keyword evidence="7" id="KW-0812">Transmembrane</keyword>
<dbReference type="GO" id="GO:0000435">
    <property type="term" value="P:positive regulation of transcription from RNA polymerase II promoter by galactose"/>
    <property type="evidence" value="ECO:0007669"/>
    <property type="project" value="TreeGrafter"/>
</dbReference>
<dbReference type="InterPro" id="IPR001138">
    <property type="entry name" value="Zn2Cys6_DnaBD"/>
</dbReference>
<evidence type="ECO:0000313" key="10">
    <source>
        <dbReference type="Proteomes" id="UP001149079"/>
    </source>
</evidence>
<dbReference type="Proteomes" id="UP001149079">
    <property type="component" value="Unassembled WGS sequence"/>
</dbReference>